<dbReference type="InterPro" id="IPR048634">
    <property type="entry name" value="SecD_SecF_C"/>
</dbReference>
<proteinExistence type="predicted"/>
<keyword evidence="1" id="KW-1133">Transmembrane helix</keyword>
<evidence type="ECO:0000256" key="1">
    <source>
        <dbReference type="SAM" id="Phobius"/>
    </source>
</evidence>
<feature type="non-terminal residue" evidence="3">
    <location>
        <position position="1"/>
    </location>
</feature>
<evidence type="ECO:0000259" key="2">
    <source>
        <dbReference type="Pfam" id="PF02355"/>
    </source>
</evidence>
<gene>
    <name evidence="3" type="ORF">ENJ63_03225</name>
    <name evidence="4" type="ORF">ENJ63_03815</name>
</gene>
<organism evidence="3">
    <name type="scientific">Dissulfuribacter thermophilus</name>
    <dbReference type="NCBI Taxonomy" id="1156395"/>
    <lineage>
        <taxon>Bacteria</taxon>
        <taxon>Pseudomonadati</taxon>
        <taxon>Thermodesulfobacteriota</taxon>
        <taxon>Dissulfuribacteria</taxon>
        <taxon>Dissulfuribacterales</taxon>
        <taxon>Dissulfuribacteraceae</taxon>
        <taxon>Dissulfuribacter</taxon>
    </lineage>
</organism>
<feature type="domain" description="Protein export membrane protein SecD/SecF C-terminal" evidence="2">
    <location>
        <begin position="2"/>
        <end position="33"/>
    </location>
</feature>
<dbReference type="EMBL" id="DRND01000259">
    <property type="protein sequence ID" value="HFC46873.1"/>
    <property type="molecule type" value="Genomic_DNA"/>
</dbReference>
<reference evidence="3" key="1">
    <citation type="journal article" date="2020" name="mSystems">
        <title>Genome- and Community-Level Interaction Insights into Carbon Utilization and Element Cycling Functions of Hydrothermarchaeota in Hydrothermal Sediment.</title>
        <authorList>
            <person name="Zhou Z."/>
            <person name="Liu Y."/>
            <person name="Xu W."/>
            <person name="Pan J."/>
            <person name="Luo Z.H."/>
            <person name="Li M."/>
        </authorList>
    </citation>
    <scope>NUCLEOTIDE SEQUENCE [LARGE SCALE GENOMIC DNA]</scope>
    <source>
        <strain evidence="3">HyVt-503</strain>
    </source>
</reference>
<evidence type="ECO:0000313" key="3">
    <source>
        <dbReference type="EMBL" id="HFC46873.1"/>
    </source>
</evidence>
<dbReference type="Gene3D" id="1.20.1640.10">
    <property type="entry name" value="Multidrug efflux transporter AcrB transmembrane domain"/>
    <property type="match status" value="1"/>
</dbReference>
<comment type="caution">
    <text evidence="3">The sequence shown here is derived from an EMBL/GenBank/DDBJ whole genome shotgun (WGS) entry which is preliminary data.</text>
</comment>
<dbReference type="AlphaFoldDB" id="A0A7V2WT87"/>
<keyword evidence="1" id="KW-0812">Transmembrane</keyword>
<feature type="transmembrane region" description="Helical" evidence="1">
    <location>
        <begin position="6"/>
        <end position="32"/>
    </location>
</feature>
<dbReference type="Proteomes" id="UP000885797">
    <property type="component" value="Unassembled WGS sequence"/>
</dbReference>
<keyword evidence="1" id="KW-0472">Membrane</keyword>
<dbReference type="SUPFAM" id="SSF82866">
    <property type="entry name" value="Multidrug efflux transporter AcrB transmembrane domain"/>
    <property type="match status" value="1"/>
</dbReference>
<dbReference type="Pfam" id="PF02355">
    <property type="entry name" value="SecD_SecF_C"/>
    <property type="match status" value="1"/>
</dbReference>
<name>A0A7V2WT87_9BACT</name>
<accession>A0A7V2WT87</accession>
<sequence length="39" mass="4233">VVIHDFAFALLLGVIIGTYSSVFVASPIVYMWHGGKAPR</sequence>
<dbReference type="EMBL" id="DRND01000302">
    <property type="protein sequence ID" value="HFC46988.1"/>
    <property type="molecule type" value="Genomic_DNA"/>
</dbReference>
<evidence type="ECO:0000313" key="4">
    <source>
        <dbReference type="EMBL" id="HFC46988.1"/>
    </source>
</evidence>
<protein>
    <recommendedName>
        <fullName evidence="2">Protein export membrane protein SecD/SecF C-terminal domain-containing protein</fullName>
    </recommendedName>
</protein>